<dbReference type="GO" id="GO:0046872">
    <property type="term" value="F:metal ion binding"/>
    <property type="evidence" value="ECO:0007669"/>
    <property type="project" value="UniProtKB-KW"/>
</dbReference>
<evidence type="ECO:0000313" key="2">
    <source>
        <dbReference type="EMBL" id="PHU36696.1"/>
    </source>
</evidence>
<comment type="caution">
    <text evidence="2">The sequence shown here is derived from an EMBL/GenBank/DDBJ whole genome shotgun (WGS) entry which is preliminary data.</text>
</comment>
<gene>
    <name evidence="2" type="ORF">CSX02_11725</name>
</gene>
<dbReference type="PANTHER" id="PTHR34448">
    <property type="entry name" value="AMINOPEPTIDASE"/>
    <property type="match status" value="1"/>
</dbReference>
<evidence type="ECO:0000256" key="1">
    <source>
        <dbReference type="ARBA" id="ARBA00022723"/>
    </source>
</evidence>
<dbReference type="EMBL" id="PDYG01000127">
    <property type="protein sequence ID" value="PHU36696.1"/>
    <property type="molecule type" value="Genomic_DNA"/>
</dbReference>
<dbReference type="RefSeq" id="WP_099386810.1">
    <property type="nucleotide sequence ID" value="NZ_JANSWH010000026.1"/>
</dbReference>
<dbReference type="GO" id="GO:0006508">
    <property type="term" value="P:proteolysis"/>
    <property type="evidence" value="ECO:0007669"/>
    <property type="project" value="InterPro"/>
</dbReference>
<dbReference type="InterPro" id="IPR052170">
    <property type="entry name" value="M29_Exopeptidase"/>
</dbReference>
<dbReference type="Proteomes" id="UP000224563">
    <property type="component" value="Unassembled WGS sequence"/>
</dbReference>
<keyword evidence="1" id="KW-0479">Metal-binding</keyword>
<keyword evidence="3" id="KW-1185">Reference proteome</keyword>
<organism evidence="2 3">
    <name type="scientific">Agathobacter ruminis</name>
    <dbReference type="NCBI Taxonomy" id="1712665"/>
    <lineage>
        <taxon>Bacteria</taxon>
        <taxon>Bacillati</taxon>
        <taxon>Bacillota</taxon>
        <taxon>Clostridia</taxon>
        <taxon>Lachnospirales</taxon>
        <taxon>Lachnospiraceae</taxon>
        <taxon>Agathobacter</taxon>
    </lineage>
</organism>
<dbReference type="GO" id="GO:0004177">
    <property type="term" value="F:aminopeptidase activity"/>
    <property type="evidence" value="ECO:0007669"/>
    <property type="project" value="UniProtKB-KW"/>
</dbReference>
<accession>A0A2G3E093</accession>
<dbReference type="SUPFAM" id="SSF144052">
    <property type="entry name" value="Thermophilic metalloprotease-like"/>
    <property type="match status" value="1"/>
</dbReference>
<evidence type="ECO:0000313" key="3">
    <source>
        <dbReference type="Proteomes" id="UP000224563"/>
    </source>
</evidence>
<reference evidence="2 3" key="2">
    <citation type="submission" date="2017-10" db="EMBL/GenBank/DDBJ databases">
        <authorList>
            <person name="Banno H."/>
            <person name="Chua N.-H."/>
        </authorList>
    </citation>
    <scope>NUCLEOTIDE SEQUENCE [LARGE SCALE GENOMIC DNA]</scope>
    <source>
        <strain evidence="2 3">JK623</strain>
    </source>
</reference>
<keyword evidence="2" id="KW-0031">Aminopeptidase</keyword>
<protein>
    <submittedName>
        <fullName evidence="2">Leucyl aminopeptidase</fullName>
    </submittedName>
</protein>
<keyword evidence="2" id="KW-0645">Protease</keyword>
<dbReference type="Pfam" id="PF02073">
    <property type="entry name" value="Peptidase_M29"/>
    <property type="match status" value="1"/>
</dbReference>
<keyword evidence="2" id="KW-0378">Hydrolase</keyword>
<name>A0A2G3E093_9FIRM</name>
<dbReference type="AlphaFoldDB" id="A0A2G3E093"/>
<proteinExistence type="predicted"/>
<dbReference type="InterPro" id="IPR000787">
    <property type="entry name" value="Peptidase_M29"/>
</dbReference>
<sequence length="676" mass="77324">MNYLETNRKQNQFYEERLSLVMERLQEIVEEPQVGGAFDDYFTATAQLMLKLNEIVRATSENPDAACSEQGREWNRFLFAQALEGDNYENGFLNPAYACEKLGAEYGAMFAAHFARLRSAIAYAYEGNFERVCLLAELLVEIYVMMLDDDITAEKVQAVISSHVHDNQELALQYGIARMFDKNRDFYRTILLQADLNNKNYLYKYGFNISDNERKILAFLQKMPQEELQAMADTYTEGFRLGFVTLNKPLEKKTLVEMRYPVGFEPMMRLAAANFEKMGLYVIAAPSSTAANKQYINDHEQDEALWLDKSLVERRAEFLKKILEEYKEIAPQFAGPAVVETFGEKPFEPVNRKERLQFDQKQQGLSVQSASEQAQLINQYIHGEERSFTVIAYPIPEIGDQFDEIFAETVRVNTLDYMKYQQMQQKIIDVLDAADYVHVIGSGDNKTDIKVKIWDLENPEKETAFENCVADVNIPVGEVFTSPVLEGTNGKLHVTQVYLEGRNYLNLEIDFKDGMIADYHCTNFEDEQENRRYIEDNILKHHKSLPIGEFAIGTNTTAYRMGIQYGIQDKLPILIAEKTGPHFAVGDTCYTYDEDNETFNPDGKLIVARDNSVSCLRKTDISKAYFNCHTDITIPYNEIKSIIAVAKDKSEQPIILDGKFVVPGTEELNVPLEGLL</sequence>
<dbReference type="PANTHER" id="PTHR34448:SF1">
    <property type="entry name" value="BLL6088 PROTEIN"/>
    <property type="match status" value="1"/>
</dbReference>
<reference evidence="2 3" key="1">
    <citation type="submission" date="2017-10" db="EMBL/GenBank/DDBJ databases">
        <title>Resolving the taxonomy of Roseburia spp., Eubacterium rectale and Agathobacter spp. through phylogenomic analysis.</title>
        <authorList>
            <person name="Sheridan P.O."/>
            <person name="Walker A.W."/>
            <person name="Duncan S.H."/>
            <person name="Scott K.P."/>
            <person name="Toole P.W.O."/>
            <person name="Luis P."/>
            <person name="Flint H.J."/>
        </authorList>
    </citation>
    <scope>NUCLEOTIDE SEQUENCE [LARGE SCALE GENOMIC DNA]</scope>
    <source>
        <strain evidence="2 3">JK623</strain>
    </source>
</reference>